<reference evidence="2" key="1">
    <citation type="journal article" date="2022" name="Int. J. Syst. Evol. Microbiol.">
        <title>Pseudomonas aegrilactucae sp. nov. and Pseudomonas morbosilactucae sp. nov., pathogens causing bacterial rot of lettuce in Japan.</title>
        <authorList>
            <person name="Sawada H."/>
            <person name="Fujikawa T."/>
            <person name="Satou M."/>
        </authorList>
    </citation>
    <scope>NUCLEOTIDE SEQUENCE</scope>
    <source>
        <strain evidence="2">0166_1</strain>
    </source>
</reference>
<protein>
    <submittedName>
        <fullName evidence="2">O-succinylbenzoate synthase</fullName>
        <ecNumber evidence="2">4.2.1.113</ecNumber>
    </submittedName>
</protein>
<dbReference type="AlphaFoldDB" id="A0A9E7C2Q0"/>
<feature type="region of interest" description="Disordered" evidence="1">
    <location>
        <begin position="318"/>
        <end position="337"/>
    </location>
</feature>
<dbReference type="Proteomes" id="UP001162834">
    <property type="component" value="Chromosome"/>
</dbReference>
<organism evidence="2 3">
    <name type="scientific">Capillimicrobium parvum</name>
    <dbReference type="NCBI Taxonomy" id="2884022"/>
    <lineage>
        <taxon>Bacteria</taxon>
        <taxon>Bacillati</taxon>
        <taxon>Actinomycetota</taxon>
        <taxon>Thermoleophilia</taxon>
        <taxon>Solirubrobacterales</taxon>
        <taxon>Capillimicrobiaceae</taxon>
        <taxon>Capillimicrobium</taxon>
    </lineage>
</organism>
<dbReference type="Gene3D" id="3.30.390.10">
    <property type="entry name" value="Enolase-like, N-terminal domain"/>
    <property type="match status" value="1"/>
</dbReference>
<dbReference type="EMBL" id="CP087164">
    <property type="protein sequence ID" value="UGS37872.1"/>
    <property type="molecule type" value="Genomic_DNA"/>
</dbReference>
<dbReference type="SUPFAM" id="SSF51604">
    <property type="entry name" value="Enolase C-terminal domain-like"/>
    <property type="match status" value="1"/>
</dbReference>
<dbReference type="EC" id="4.2.1.113" evidence="2"/>
<keyword evidence="2" id="KW-0456">Lyase</keyword>
<evidence type="ECO:0000256" key="1">
    <source>
        <dbReference type="SAM" id="MobiDB-lite"/>
    </source>
</evidence>
<evidence type="ECO:0000313" key="2">
    <source>
        <dbReference type="EMBL" id="UGS37872.1"/>
    </source>
</evidence>
<dbReference type="Gene3D" id="3.20.20.120">
    <property type="entry name" value="Enolase-like C-terminal domain"/>
    <property type="match status" value="1"/>
</dbReference>
<evidence type="ECO:0000313" key="3">
    <source>
        <dbReference type="Proteomes" id="UP001162834"/>
    </source>
</evidence>
<accession>A0A9E7C2Q0</accession>
<dbReference type="KEGG" id="sbae:DSM104329_04293"/>
<dbReference type="RefSeq" id="WP_259311914.1">
    <property type="nucleotide sequence ID" value="NZ_CP087164.1"/>
</dbReference>
<dbReference type="InterPro" id="IPR036849">
    <property type="entry name" value="Enolase-like_C_sf"/>
</dbReference>
<dbReference type="GO" id="GO:0043748">
    <property type="term" value="F:O-succinylbenzoate synthase activity"/>
    <property type="evidence" value="ECO:0007669"/>
    <property type="project" value="UniProtKB-EC"/>
</dbReference>
<proteinExistence type="predicted"/>
<dbReference type="InterPro" id="IPR029017">
    <property type="entry name" value="Enolase-like_N"/>
</dbReference>
<gene>
    <name evidence="2" type="primary">menC</name>
    <name evidence="2" type="ORF">DSM104329_04293</name>
</gene>
<name>A0A9E7C2Q0_9ACTN</name>
<sequence length="353" mass="38867">MTSTWERVAGLPVRIERYELHGHSWQPRPEFLRRTTDIHLIGGGEQGIGEDVVYTPEDHEKVQAAGPVLPLAGDWTLQSFSNHLAALDLFDAPPEYPASLAYRIWAYESAALDLALRQAGTTLPEVLGRELRPLTFVNSLRLGEPPSFEPVRSRLERYPTLRMKLDATSSWDDELFARLAATGAVDSIDLKGQYVGTIVDQTADPELYRRVIETFPDAWIEDPRLTEETEPVLAPVMDRVTWDAPIHTVADVEALAVRPKMVNVKPSRSGPLRELFALYDFCDVNGIGAYGGGQSELSVGRGHIQLLAALFHPDTPNDVAPGAYNEPDPPPGLPSSPLTCIPDPVGFRLAGYA</sequence>
<keyword evidence="3" id="KW-1185">Reference proteome</keyword>